<dbReference type="EMBL" id="HBUE01134714">
    <property type="protein sequence ID" value="CAG6498227.1"/>
    <property type="molecule type" value="Transcribed_RNA"/>
</dbReference>
<evidence type="ECO:0000256" key="1">
    <source>
        <dbReference type="SAM" id="MobiDB-lite"/>
    </source>
</evidence>
<feature type="region of interest" description="Disordered" evidence="1">
    <location>
        <begin position="1"/>
        <end position="106"/>
    </location>
</feature>
<feature type="compositionally biased region" description="Polar residues" evidence="1">
    <location>
        <begin position="1"/>
        <end position="11"/>
    </location>
</feature>
<evidence type="ECO:0000313" key="2">
    <source>
        <dbReference type="EMBL" id="CAG6498227.1"/>
    </source>
</evidence>
<protein>
    <submittedName>
        <fullName evidence="2">(northern house mosquito) hypothetical protein</fullName>
    </submittedName>
</protein>
<proteinExistence type="predicted"/>
<reference evidence="2" key="1">
    <citation type="submission" date="2021-05" db="EMBL/GenBank/DDBJ databases">
        <authorList>
            <person name="Alioto T."/>
            <person name="Alioto T."/>
            <person name="Gomez Garrido J."/>
        </authorList>
    </citation>
    <scope>NUCLEOTIDE SEQUENCE</scope>
</reference>
<accession>A0A8D8CR36</accession>
<feature type="compositionally biased region" description="Basic and acidic residues" evidence="1">
    <location>
        <begin position="131"/>
        <end position="144"/>
    </location>
</feature>
<feature type="region of interest" description="Disordered" evidence="1">
    <location>
        <begin position="124"/>
        <end position="154"/>
    </location>
</feature>
<feature type="compositionally biased region" description="Basic and acidic residues" evidence="1">
    <location>
        <begin position="35"/>
        <end position="62"/>
    </location>
</feature>
<dbReference type="AlphaFoldDB" id="A0A8D8CR36"/>
<sequence>MPSAGDSQRQRTGPKPDKGARRRGVSRPLVLQLDHPFEGRRHRRATEEEKAQPRRRSQEERLPTGSARHSGGILCCPARKLPAADRHARGGRVRPGSDAGAAIRRAGDDCEARCVADVIRDGSARSAGQLEPRRVPAEESRIDGGEPTPRAWRPVLLATLSHHDPEGV</sequence>
<organism evidence="2">
    <name type="scientific">Culex pipiens</name>
    <name type="common">House mosquito</name>
    <dbReference type="NCBI Taxonomy" id="7175"/>
    <lineage>
        <taxon>Eukaryota</taxon>
        <taxon>Metazoa</taxon>
        <taxon>Ecdysozoa</taxon>
        <taxon>Arthropoda</taxon>
        <taxon>Hexapoda</taxon>
        <taxon>Insecta</taxon>
        <taxon>Pterygota</taxon>
        <taxon>Neoptera</taxon>
        <taxon>Endopterygota</taxon>
        <taxon>Diptera</taxon>
        <taxon>Nematocera</taxon>
        <taxon>Culicoidea</taxon>
        <taxon>Culicidae</taxon>
        <taxon>Culicinae</taxon>
        <taxon>Culicini</taxon>
        <taxon>Culex</taxon>
        <taxon>Culex</taxon>
    </lineage>
</organism>
<name>A0A8D8CR36_CULPI</name>